<comment type="subcellular location">
    <subcellularLocation>
        <location evidence="1">Endomembrane system</location>
        <topology evidence="1">Multi-pass membrane protein</topology>
    </subcellularLocation>
    <subcellularLocation>
        <location evidence="6">Membrane</location>
        <topology evidence="6">Multi-pass membrane protein</topology>
    </subcellularLocation>
</comment>
<feature type="transmembrane region" description="Helical" evidence="8">
    <location>
        <begin position="35"/>
        <end position="54"/>
    </location>
</feature>
<feature type="transmembrane region" description="Helical" evidence="8">
    <location>
        <begin position="376"/>
        <end position="400"/>
    </location>
</feature>
<dbReference type="Pfam" id="PF00361">
    <property type="entry name" value="Proton_antipo_M"/>
    <property type="match status" value="1"/>
</dbReference>
<sequence>MSALLLALLLVPLVGAAVCGAMATREHLDRAGKLVGLGFSAVSLVLVAVVWALFRTGPGTPRFQFELAVDWIPAFGTRFALGLDGIALTMIALLAVLVPIVLGFAWAEKLPPGRTGAGFTALMLATQGVLVGVFAATDVFLFYVLFEAMLIPMYFLIGRFGGPRRQYAAVKFFLYSFLGGLIMLASVIGLFVASESRLGQGTFDWAALQQMAGQLPLSTQIPLFLGFFAAFAIKAPLVPLHTWLPDAGAEAPVAGGVILVGLLDKVGVFGFLRYTLPLFPAASRELAPLVLTLAVIGVLYGALLAAAQTDMKRFVAYTSIAHFGFIALGIFAFSSQAIAGSALYMVNHGISTAMLFLAVGLLIRRGGTASMTEYGGVARIAPLLAGLFLIAGLSTLSLPGTNSFVSEFLVLIGAFPNRPVFTVIATVGIIFAALYVLWVYQRVFTGPVRGAAVVGDGPGAASAAALGGGGSGDATGDVQTADDSAARRTTGRFGDLTRAEVAIMTPLVALVLVLGFFPGPVLAVLEPAVSATMSEVGVPDPVAPAAPTTGVPR</sequence>
<feature type="transmembrane region" description="Helical" evidence="8">
    <location>
        <begin position="86"/>
        <end position="107"/>
    </location>
</feature>
<feature type="transmembrane region" description="Helical" evidence="8">
    <location>
        <begin position="420"/>
        <end position="440"/>
    </location>
</feature>
<dbReference type="InterPro" id="IPR001750">
    <property type="entry name" value="ND/Mrp_TM"/>
</dbReference>
<dbReference type="EMBL" id="BAABHO010000028">
    <property type="protein sequence ID" value="GAA4795689.1"/>
    <property type="molecule type" value="Genomic_DNA"/>
</dbReference>
<keyword evidence="9" id="KW-0732">Signal</keyword>
<accession>A0ABP9BHT1</accession>
<evidence type="ECO:0000256" key="1">
    <source>
        <dbReference type="ARBA" id="ARBA00004127"/>
    </source>
</evidence>
<feature type="signal peptide" evidence="9">
    <location>
        <begin position="1"/>
        <end position="16"/>
    </location>
</feature>
<reference evidence="12" key="1">
    <citation type="journal article" date="2019" name="Int. J. Syst. Evol. Microbiol.">
        <title>The Global Catalogue of Microorganisms (GCM) 10K type strain sequencing project: providing services to taxonomists for standard genome sequencing and annotation.</title>
        <authorList>
            <consortium name="The Broad Institute Genomics Platform"/>
            <consortium name="The Broad Institute Genome Sequencing Center for Infectious Disease"/>
            <person name="Wu L."/>
            <person name="Ma J."/>
        </authorList>
    </citation>
    <scope>NUCLEOTIDE SEQUENCE [LARGE SCALE GENOMIC DNA]</scope>
    <source>
        <strain evidence="12">JCM 17979</strain>
    </source>
</reference>
<feature type="chain" id="PRO_5046337388" evidence="9">
    <location>
        <begin position="17"/>
        <end position="553"/>
    </location>
</feature>
<dbReference type="RefSeq" id="WP_345417595.1">
    <property type="nucleotide sequence ID" value="NZ_BAABHO010000028.1"/>
</dbReference>
<feature type="transmembrane region" description="Helical" evidence="8">
    <location>
        <begin position="253"/>
        <end position="274"/>
    </location>
</feature>
<feature type="region of interest" description="Disordered" evidence="7">
    <location>
        <begin position="465"/>
        <end position="486"/>
    </location>
</feature>
<comment type="similarity">
    <text evidence="2">Belongs to the complex I subunit 4 family.</text>
</comment>
<evidence type="ECO:0000256" key="5">
    <source>
        <dbReference type="ARBA" id="ARBA00023136"/>
    </source>
</evidence>
<evidence type="ECO:0000256" key="8">
    <source>
        <dbReference type="SAM" id="Phobius"/>
    </source>
</evidence>
<feature type="domain" description="NADH:quinone oxidoreductase/Mrp antiporter transmembrane" evidence="10">
    <location>
        <begin position="136"/>
        <end position="429"/>
    </location>
</feature>
<keyword evidence="3 6" id="KW-0812">Transmembrane</keyword>
<evidence type="ECO:0000256" key="2">
    <source>
        <dbReference type="ARBA" id="ARBA00009025"/>
    </source>
</evidence>
<keyword evidence="12" id="KW-1185">Reference proteome</keyword>
<dbReference type="PRINTS" id="PR01437">
    <property type="entry name" value="NUOXDRDTASE4"/>
</dbReference>
<feature type="transmembrane region" description="Helical" evidence="8">
    <location>
        <begin position="213"/>
        <end position="233"/>
    </location>
</feature>
<dbReference type="NCBIfam" id="TIGR01972">
    <property type="entry name" value="NDH_I_M"/>
    <property type="match status" value="1"/>
</dbReference>
<feature type="transmembrane region" description="Helical" evidence="8">
    <location>
        <begin position="127"/>
        <end position="151"/>
    </location>
</feature>
<dbReference type="Proteomes" id="UP001500928">
    <property type="component" value="Unassembled WGS sequence"/>
</dbReference>
<evidence type="ECO:0000256" key="6">
    <source>
        <dbReference type="RuleBase" id="RU000320"/>
    </source>
</evidence>
<keyword evidence="4 8" id="KW-1133">Transmembrane helix</keyword>
<proteinExistence type="inferred from homology"/>
<dbReference type="InterPro" id="IPR003918">
    <property type="entry name" value="NADH_UbQ_OxRdtase"/>
</dbReference>
<comment type="caution">
    <text evidence="11">The sequence shown here is derived from an EMBL/GenBank/DDBJ whole genome shotgun (WGS) entry which is preliminary data.</text>
</comment>
<gene>
    <name evidence="11" type="ORF">GCM10023200_34670</name>
</gene>
<evidence type="ECO:0000256" key="3">
    <source>
        <dbReference type="ARBA" id="ARBA00022692"/>
    </source>
</evidence>
<evidence type="ECO:0000256" key="4">
    <source>
        <dbReference type="ARBA" id="ARBA00022989"/>
    </source>
</evidence>
<evidence type="ECO:0000256" key="9">
    <source>
        <dbReference type="SAM" id="SignalP"/>
    </source>
</evidence>
<feature type="transmembrane region" description="Helical" evidence="8">
    <location>
        <begin position="286"/>
        <end position="307"/>
    </location>
</feature>
<dbReference type="PANTHER" id="PTHR43507:SF1">
    <property type="entry name" value="NADH-UBIQUINONE OXIDOREDUCTASE CHAIN 4"/>
    <property type="match status" value="1"/>
</dbReference>
<organism evidence="11 12">
    <name type="scientific">Actinomycetospora chlora</name>
    <dbReference type="NCBI Taxonomy" id="663608"/>
    <lineage>
        <taxon>Bacteria</taxon>
        <taxon>Bacillati</taxon>
        <taxon>Actinomycetota</taxon>
        <taxon>Actinomycetes</taxon>
        <taxon>Pseudonocardiales</taxon>
        <taxon>Pseudonocardiaceae</taxon>
        <taxon>Actinomycetospora</taxon>
    </lineage>
</organism>
<keyword evidence="5 8" id="KW-0472">Membrane</keyword>
<dbReference type="InterPro" id="IPR010227">
    <property type="entry name" value="NADH_Q_OxRdtase_chainM/4"/>
</dbReference>
<evidence type="ECO:0000313" key="11">
    <source>
        <dbReference type="EMBL" id="GAA4795689.1"/>
    </source>
</evidence>
<feature type="transmembrane region" description="Helical" evidence="8">
    <location>
        <begin position="501"/>
        <end position="525"/>
    </location>
</feature>
<dbReference type="PANTHER" id="PTHR43507">
    <property type="entry name" value="NADH-UBIQUINONE OXIDOREDUCTASE CHAIN 4"/>
    <property type="match status" value="1"/>
</dbReference>
<evidence type="ECO:0000313" key="12">
    <source>
        <dbReference type="Proteomes" id="UP001500928"/>
    </source>
</evidence>
<protein>
    <submittedName>
        <fullName evidence="11">NADH-quinone oxidoreductase subunit M</fullName>
    </submittedName>
</protein>
<name>A0ABP9BHT1_9PSEU</name>
<feature type="transmembrane region" description="Helical" evidence="8">
    <location>
        <begin position="314"/>
        <end position="333"/>
    </location>
</feature>
<evidence type="ECO:0000256" key="7">
    <source>
        <dbReference type="SAM" id="MobiDB-lite"/>
    </source>
</evidence>
<feature type="transmembrane region" description="Helical" evidence="8">
    <location>
        <begin position="345"/>
        <end position="364"/>
    </location>
</feature>
<feature type="transmembrane region" description="Helical" evidence="8">
    <location>
        <begin position="172"/>
        <end position="193"/>
    </location>
</feature>
<dbReference type="NCBIfam" id="NF004500">
    <property type="entry name" value="PRK05846.1-4"/>
    <property type="match status" value="1"/>
</dbReference>
<evidence type="ECO:0000259" key="10">
    <source>
        <dbReference type="Pfam" id="PF00361"/>
    </source>
</evidence>